<reference evidence="2" key="1">
    <citation type="journal article" date="2021" name="Proc. Natl. Acad. Sci. U.S.A.">
        <title>A Catalog of Tens of Thousands of Viruses from Human Metagenomes Reveals Hidden Associations with Chronic Diseases.</title>
        <authorList>
            <person name="Tisza M.J."/>
            <person name="Buck C.B."/>
        </authorList>
    </citation>
    <scope>NUCLEOTIDE SEQUENCE</scope>
    <source>
        <strain evidence="2">CtqYq4</strain>
    </source>
</reference>
<feature type="compositionally biased region" description="Low complexity" evidence="1">
    <location>
        <begin position="84"/>
        <end position="93"/>
    </location>
</feature>
<name>A0A8S5LW22_9CAUD</name>
<organism evidence="2">
    <name type="scientific">Myoviridae sp. ctqYq4</name>
    <dbReference type="NCBI Taxonomy" id="2826702"/>
    <lineage>
        <taxon>Viruses</taxon>
        <taxon>Duplodnaviria</taxon>
        <taxon>Heunggongvirae</taxon>
        <taxon>Uroviricota</taxon>
        <taxon>Caudoviricetes</taxon>
    </lineage>
</organism>
<proteinExistence type="predicted"/>
<accession>A0A8S5LW22</accession>
<sequence>MKTTMRDKVCQLIGKYQFLEEDFRSKSFFRSGPFCGPYGQQEEAIKAKMCSQFLTDLKNLLEEDEAAAAQDDPRKTAPAGKWCANSAAQATESAAKEARNDG</sequence>
<evidence type="ECO:0000256" key="1">
    <source>
        <dbReference type="SAM" id="MobiDB-lite"/>
    </source>
</evidence>
<feature type="region of interest" description="Disordered" evidence="1">
    <location>
        <begin position="66"/>
        <end position="102"/>
    </location>
</feature>
<protein>
    <submittedName>
        <fullName evidence="2">Uncharacterized protein</fullName>
    </submittedName>
</protein>
<evidence type="ECO:0000313" key="2">
    <source>
        <dbReference type="EMBL" id="DAD74106.1"/>
    </source>
</evidence>
<dbReference type="EMBL" id="BK014752">
    <property type="protein sequence ID" value="DAD74106.1"/>
    <property type="molecule type" value="Genomic_DNA"/>
</dbReference>